<evidence type="ECO:0000313" key="7">
    <source>
        <dbReference type="Proteomes" id="UP001374579"/>
    </source>
</evidence>
<comment type="subcellular location">
    <subcellularLocation>
        <location evidence="5">Membrane</location>
        <topology evidence="5">Single-pass membrane protein</topology>
    </subcellularLocation>
</comment>
<comment type="caution">
    <text evidence="6">The sequence shown here is derived from an EMBL/GenBank/DDBJ whole genome shotgun (WGS) entry which is preliminary data.</text>
</comment>
<dbReference type="Pfam" id="PF00201">
    <property type="entry name" value="UDPGT"/>
    <property type="match status" value="1"/>
</dbReference>
<dbReference type="Proteomes" id="UP001374579">
    <property type="component" value="Unassembled WGS sequence"/>
</dbReference>
<evidence type="ECO:0000256" key="3">
    <source>
        <dbReference type="ARBA" id="ARBA00022679"/>
    </source>
</evidence>
<feature type="signal peptide" evidence="5">
    <location>
        <begin position="1"/>
        <end position="23"/>
    </location>
</feature>
<keyword evidence="3 4" id="KW-0808">Transferase</keyword>
<dbReference type="FunFam" id="3.40.50.2000:FF:000021">
    <property type="entry name" value="UDP-glucuronosyltransferase"/>
    <property type="match status" value="1"/>
</dbReference>
<keyword evidence="5" id="KW-0472">Membrane</keyword>
<protein>
    <recommendedName>
        <fullName evidence="5">UDP-glucuronosyltransferase</fullName>
        <ecNumber evidence="5">2.4.1.17</ecNumber>
    </recommendedName>
</protein>
<evidence type="ECO:0000256" key="5">
    <source>
        <dbReference type="RuleBase" id="RU362059"/>
    </source>
</evidence>
<feature type="chain" id="PRO_5042671928" description="UDP-glucuronosyltransferase" evidence="5">
    <location>
        <begin position="24"/>
        <end position="510"/>
    </location>
</feature>
<dbReference type="SUPFAM" id="SSF53756">
    <property type="entry name" value="UDP-Glycosyltransferase/glycogen phosphorylase"/>
    <property type="match status" value="1"/>
</dbReference>
<feature type="transmembrane region" description="Helical" evidence="5">
    <location>
        <begin position="468"/>
        <end position="499"/>
    </location>
</feature>
<comment type="catalytic activity">
    <reaction evidence="5">
        <text>glucuronate acceptor + UDP-alpha-D-glucuronate = acceptor beta-D-glucuronoside + UDP + H(+)</text>
        <dbReference type="Rhea" id="RHEA:21032"/>
        <dbReference type="ChEBI" id="CHEBI:15378"/>
        <dbReference type="ChEBI" id="CHEBI:58052"/>
        <dbReference type="ChEBI" id="CHEBI:58223"/>
        <dbReference type="ChEBI" id="CHEBI:132367"/>
        <dbReference type="ChEBI" id="CHEBI:132368"/>
        <dbReference type="EC" id="2.4.1.17"/>
    </reaction>
</comment>
<keyword evidence="2 4" id="KW-0328">Glycosyltransferase</keyword>
<dbReference type="CDD" id="cd03784">
    <property type="entry name" value="GT1_Gtf-like"/>
    <property type="match status" value="1"/>
</dbReference>
<organism evidence="6 7">
    <name type="scientific">Littorina saxatilis</name>
    <dbReference type="NCBI Taxonomy" id="31220"/>
    <lineage>
        <taxon>Eukaryota</taxon>
        <taxon>Metazoa</taxon>
        <taxon>Spiralia</taxon>
        <taxon>Lophotrochozoa</taxon>
        <taxon>Mollusca</taxon>
        <taxon>Gastropoda</taxon>
        <taxon>Caenogastropoda</taxon>
        <taxon>Littorinimorpha</taxon>
        <taxon>Littorinoidea</taxon>
        <taxon>Littorinidae</taxon>
        <taxon>Littorina</taxon>
    </lineage>
</organism>
<proteinExistence type="inferred from homology"/>
<dbReference type="PANTHER" id="PTHR48043">
    <property type="entry name" value="EG:EG0003.4 PROTEIN-RELATED"/>
    <property type="match status" value="1"/>
</dbReference>
<gene>
    <name evidence="6" type="ORF">V1264_005452</name>
</gene>
<evidence type="ECO:0000313" key="6">
    <source>
        <dbReference type="EMBL" id="KAK7096117.1"/>
    </source>
</evidence>
<dbReference type="GO" id="GO:0015020">
    <property type="term" value="F:glucuronosyltransferase activity"/>
    <property type="evidence" value="ECO:0007669"/>
    <property type="project" value="UniProtKB-EC"/>
</dbReference>
<accession>A0AAN9AZQ2</accession>
<evidence type="ECO:0000256" key="2">
    <source>
        <dbReference type="ARBA" id="ARBA00022676"/>
    </source>
</evidence>
<sequence length="510" mass="58453">MTAMLLCFMFSAVSLVLLHSSSASRVIFMPFPITSQAYIHVQMARAMMDRGHQVWLVVPDIMVDKNVLNTTGISVIQFHTGYSIEDDIVDELFLKSYLAEESMPFSVLCERYHVIAHNILSNEKLFQQMKAVHADLFVFDDNGFIAKMFVVFPYRLEIPFACVDFSFEPFDRRTAFSPATVPAFRSELNQHMTLPERLKNTLLFLFQLMYRPPWHYEDVVARYAPEMPYVSLDRLVARAELWLVHLDPVVFYPYPTLPNVKYIGSMAAAPPDPLESRFQSFMDNAKDGAVVVTFGSMVKNMPQNITDKLISAFLKLRPLKVVFRFDVTSPDPEQIMTSSWLPQNALLAHRNCRVFVTHCGKSGVYQGVYHGVPMLGLPLFFDQHENAHIMQAKGFGTTRDIRKISDQELADTIKHLIEDPHYKQNITKASTLFRELNGVPVKSAAYWLDHVMKYGGDYMRSSGQEMPLYQFLLLDVLGIIGGTVVVLLMLLICCLKYLCRRFCKTKFKRE</sequence>
<dbReference type="EC" id="2.4.1.17" evidence="5"/>
<dbReference type="InterPro" id="IPR035595">
    <property type="entry name" value="UDP_glycos_trans_CS"/>
</dbReference>
<comment type="similarity">
    <text evidence="1 4">Belongs to the UDP-glycosyltransferase family.</text>
</comment>
<dbReference type="InterPro" id="IPR050271">
    <property type="entry name" value="UDP-glycosyltransferase"/>
</dbReference>
<dbReference type="EMBL" id="JBAMIC010000014">
    <property type="protein sequence ID" value="KAK7096117.1"/>
    <property type="molecule type" value="Genomic_DNA"/>
</dbReference>
<dbReference type="GO" id="GO:0016020">
    <property type="term" value="C:membrane"/>
    <property type="evidence" value="ECO:0007669"/>
    <property type="project" value="UniProtKB-SubCell"/>
</dbReference>
<dbReference type="AlphaFoldDB" id="A0AAN9AZQ2"/>
<keyword evidence="5" id="KW-0732">Signal</keyword>
<dbReference type="Gene3D" id="3.40.50.2000">
    <property type="entry name" value="Glycogen Phosphorylase B"/>
    <property type="match status" value="2"/>
</dbReference>
<dbReference type="PROSITE" id="PS00375">
    <property type="entry name" value="UDPGT"/>
    <property type="match status" value="1"/>
</dbReference>
<reference evidence="6 7" key="1">
    <citation type="submission" date="2024-02" db="EMBL/GenBank/DDBJ databases">
        <title>Chromosome-scale genome assembly of the rough periwinkle Littorina saxatilis.</title>
        <authorList>
            <person name="De Jode A."/>
            <person name="Faria R."/>
            <person name="Formenti G."/>
            <person name="Sims Y."/>
            <person name="Smith T.P."/>
            <person name="Tracey A."/>
            <person name="Wood J.M.D."/>
            <person name="Zagrodzka Z.B."/>
            <person name="Johannesson K."/>
            <person name="Butlin R.K."/>
            <person name="Leder E.H."/>
        </authorList>
    </citation>
    <scope>NUCLEOTIDE SEQUENCE [LARGE SCALE GENOMIC DNA]</scope>
    <source>
        <strain evidence="6">Snail1</strain>
        <tissue evidence="6">Muscle</tissue>
    </source>
</reference>
<evidence type="ECO:0000256" key="1">
    <source>
        <dbReference type="ARBA" id="ARBA00009995"/>
    </source>
</evidence>
<name>A0AAN9AZQ2_9CAEN</name>
<dbReference type="InterPro" id="IPR002213">
    <property type="entry name" value="UDP_glucos_trans"/>
</dbReference>
<evidence type="ECO:0000256" key="4">
    <source>
        <dbReference type="RuleBase" id="RU003718"/>
    </source>
</evidence>
<keyword evidence="5" id="KW-1133">Transmembrane helix</keyword>
<dbReference type="PANTHER" id="PTHR48043:SF145">
    <property type="entry name" value="FI06409P-RELATED"/>
    <property type="match status" value="1"/>
</dbReference>
<keyword evidence="5" id="KW-0812">Transmembrane</keyword>
<keyword evidence="7" id="KW-1185">Reference proteome</keyword>